<dbReference type="OrthoDB" id="9961648at2"/>
<reference evidence="2" key="1">
    <citation type="submission" date="2015-08" db="EMBL/GenBank/DDBJ databases">
        <title>Vibrio galatheae sp. nov., a novel member of the Vibrionaceae family isolated from the Solomon Islands.</title>
        <authorList>
            <person name="Giubergia S."/>
            <person name="Machado H."/>
            <person name="Mateiu R.V."/>
            <person name="Gram L."/>
        </authorList>
    </citation>
    <scope>NUCLEOTIDE SEQUENCE [LARGE SCALE GENOMIC DNA]</scope>
    <source>
        <strain evidence="2">DSM 19134</strain>
    </source>
</reference>
<dbReference type="PATRIC" id="fig|171383.3.peg.4158"/>
<dbReference type="STRING" id="171383.AKJ31_20355"/>
<evidence type="ECO:0000313" key="1">
    <source>
        <dbReference type="EMBL" id="KOO05769.1"/>
    </source>
</evidence>
<protein>
    <submittedName>
        <fullName evidence="1">Uncharacterized protein</fullName>
    </submittedName>
</protein>
<comment type="caution">
    <text evidence="1">The sequence shown here is derived from an EMBL/GenBank/DDBJ whole genome shotgun (WGS) entry which is preliminary data.</text>
</comment>
<sequence length="214" mass="23804">MASELNAGERLQNQTKSVEETDHLLRQIESAVSETKREQAIQFLKEHKVALSAALIITAGVALNTSSVKDVWKWIKLQAQEAMATGQLLSENPIGVFRSTFIGYSGDIADYDQSKLIPLKFDSITLYKNDAVRFKSEFIVEPNELRFSDCPLIIEGMLDGADGGISDGNYLTVLACSGQQSRLLENYQLLAFPPEKNQMLAPASYYLYENTKAE</sequence>
<evidence type="ECO:0000313" key="2">
    <source>
        <dbReference type="Proteomes" id="UP000037530"/>
    </source>
</evidence>
<dbReference type="EMBL" id="LHPI01000027">
    <property type="protein sequence ID" value="KOO05769.1"/>
    <property type="molecule type" value="Genomic_DNA"/>
</dbReference>
<dbReference type="AlphaFoldDB" id="A0A0M0HUM6"/>
<gene>
    <name evidence="1" type="ORF">AKJ31_20355</name>
</gene>
<keyword evidence="2" id="KW-1185">Reference proteome</keyword>
<dbReference type="Proteomes" id="UP000037530">
    <property type="component" value="Unassembled WGS sequence"/>
</dbReference>
<name>A0A0M0HUM6_9VIBR</name>
<accession>A0A0M0HUM6</accession>
<proteinExistence type="predicted"/>
<organism evidence="1 2">
    <name type="scientific">Vibrio hepatarius</name>
    <dbReference type="NCBI Taxonomy" id="171383"/>
    <lineage>
        <taxon>Bacteria</taxon>
        <taxon>Pseudomonadati</taxon>
        <taxon>Pseudomonadota</taxon>
        <taxon>Gammaproteobacteria</taxon>
        <taxon>Vibrionales</taxon>
        <taxon>Vibrionaceae</taxon>
        <taxon>Vibrio</taxon>
        <taxon>Vibrio oreintalis group</taxon>
    </lineage>
</organism>
<dbReference type="RefSeq" id="WP_053410869.1">
    <property type="nucleotide sequence ID" value="NZ_LHPI01000027.1"/>
</dbReference>